<sequence>MRIPTRLMAAGVPVVLVLSSCVGPGITGGEEEDSSGSNRPRAVVGSTGTPESALLAEIYARAMAGTGERVRTDHDVGDREEYLTELERGRLTLVPEYNGAILAHLDPGSEAATTERTDELVSEKLPDGVAILDPTPAESVEAVTVTAETAENDDLTSVADLSGTAGDMAIGGPPGFASGPRGLPGLERSYDLAFAEPRTMERTELPEALTEDDVQAAIIRTADPATEDLVALSDPEDHFGAGNIVPLVHDGTVSGPAREAVEAASAELDSTEELRELNERVTSGDEEPETVAEDWLESAGLD</sequence>
<feature type="compositionally biased region" description="Acidic residues" evidence="1">
    <location>
        <begin position="284"/>
        <end position="296"/>
    </location>
</feature>
<dbReference type="OrthoDB" id="9781705at2"/>
<dbReference type="RefSeq" id="WP_123201303.1">
    <property type="nucleotide sequence ID" value="NZ_RJMB01000009.1"/>
</dbReference>
<gene>
    <name evidence="3" type="ORF">EFW17_11310</name>
</gene>
<evidence type="ECO:0000313" key="4">
    <source>
        <dbReference type="Proteomes" id="UP000269198"/>
    </source>
</evidence>
<evidence type="ECO:0000313" key="3">
    <source>
        <dbReference type="EMBL" id="RNL84863.1"/>
    </source>
</evidence>
<feature type="compositionally biased region" description="Basic and acidic residues" evidence="1">
    <location>
        <begin position="272"/>
        <end position="283"/>
    </location>
</feature>
<dbReference type="Gene3D" id="3.40.190.10">
    <property type="entry name" value="Periplasmic binding protein-like II"/>
    <property type="match status" value="1"/>
</dbReference>
<dbReference type="CDD" id="cd13606">
    <property type="entry name" value="PBP2_ProX_like"/>
    <property type="match status" value="1"/>
</dbReference>
<organism evidence="3 4">
    <name type="scientific">Halostreptopolyspora alba</name>
    <dbReference type="NCBI Taxonomy" id="2487137"/>
    <lineage>
        <taxon>Bacteria</taxon>
        <taxon>Bacillati</taxon>
        <taxon>Actinomycetota</taxon>
        <taxon>Actinomycetes</taxon>
        <taxon>Streptosporangiales</taxon>
        <taxon>Nocardiopsidaceae</taxon>
        <taxon>Halostreptopolyspora</taxon>
    </lineage>
</organism>
<proteinExistence type="predicted"/>
<name>A0A3N0EAG4_9ACTN</name>
<reference evidence="3 4" key="1">
    <citation type="submission" date="2018-11" db="EMBL/GenBank/DDBJ databases">
        <title>The genome draft of YIM 96095.</title>
        <authorList>
            <person name="Tang S.-K."/>
            <person name="Chunyu W.-X."/>
            <person name="Feng Y.-Z."/>
        </authorList>
    </citation>
    <scope>NUCLEOTIDE SEQUENCE [LARGE SCALE GENOMIC DNA]</scope>
    <source>
        <strain evidence="3 4">YIM 96095</strain>
    </source>
</reference>
<dbReference type="AlphaFoldDB" id="A0A3N0EAG4"/>
<dbReference type="InterPro" id="IPR007210">
    <property type="entry name" value="ABC_Gly_betaine_transp_sub-bd"/>
</dbReference>
<feature type="domain" description="ABC-type glycine betaine transport system substrate-binding" evidence="2">
    <location>
        <begin position="43"/>
        <end position="297"/>
    </location>
</feature>
<dbReference type="GO" id="GO:0022857">
    <property type="term" value="F:transmembrane transporter activity"/>
    <property type="evidence" value="ECO:0007669"/>
    <property type="project" value="InterPro"/>
</dbReference>
<feature type="region of interest" description="Disordered" evidence="1">
    <location>
        <begin position="260"/>
        <end position="302"/>
    </location>
</feature>
<accession>A0A3N0EAG4</accession>
<dbReference type="Gene3D" id="3.40.190.120">
    <property type="entry name" value="Osmoprotection protein (prox), domain 2"/>
    <property type="match status" value="1"/>
</dbReference>
<dbReference type="GO" id="GO:0043190">
    <property type="term" value="C:ATP-binding cassette (ABC) transporter complex"/>
    <property type="evidence" value="ECO:0007669"/>
    <property type="project" value="InterPro"/>
</dbReference>
<dbReference type="Proteomes" id="UP000269198">
    <property type="component" value="Unassembled WGS sequence"/>
</dbReference>
<feature type="region of interest" description="Disordered" evidence="1">
    <location>
        <begin position="27"/>
        <end position="48"/>
    </location>
</feature>
<dbReference type="PROSITE" id="PS51257">
    <property type="entry name" value="PROKAR_LIPOPROTEIN"/>
    <property type="match status" value="1"/>
</dbReference>
<evidence type="ECO:0000259" key="2">
    <source>
        <dbReference type="Pfam" id="PF04069"/>
    </source>
</evidence>
<evidence type="ECO:0000256" key="1">
    <source>
        <dbReference type="SAM" id="MobiDB-lite"/>
    </source>
</evidence>
<dbReference type="SUPFAM" id="SSF53850">
    <property type="entry name" value="Periplasmic binding protein-like II"/>
    <property type="match status" value="1"/>
</dbReference>
<protein>
    <submittedName>
        <fullName evidence="3">ABC transporter substrate-binding protein</fullName>
    </submittedName>
</protein>
<dbReference type="Pfam" id="PF04069">
    <property type="entry name" value="OpuAC"/>
    <property type="match status" value="1"/>
</dbReference>
<keyword evidence="4" id="KW-1185">Reference proteome</keyword>
<comment type="caution">
    <text evidence="3">The sequence shown here is derived from an EMBL/GenBank/DDBJ whole genome shotgun (WGS) entry which is preliminary data.</text>
</comment>
<dbReference type="EMBL" id="RJMB01000009">
    <property type="protein sequence ID" value="RNL84863.1"/>
    <property type="molecule type" value="Genomic_DNA"/>
</dbReference>